<evidence type="ECO:0000256" key="1">
    <source>
        <dbReference type="ARBA" id="ARBA00005043"/>
    </source>
</evidence>
<dbReference type="Gene3D" id="3.40.50.300">
    <property type="entry name" value="P-loop containing nucleotide triphosphate hydrolases"/>
    <property type="match status" value="1"/>
</dbReference>
<keyword evidence="6" id="KW-1185">Reference proteome</keyword>
<evidence type="ECO:0000256" key="3">
    <source>
        <dbReference type="ARBA" id="ARBA00020263"/>
    </source>
</evidence>
<accession>A0A9R1U8A0</accession>
<dbReference type="OrthoDB" id="9995306at2759"/>
<protein>
    <recommendedName>
        <fullName evidence="3">Elongator complex protein 6</fullName>
    </recommendedName>
</protein>
<dbReference type="CDD" id="cd19495">
    <property type="entry name" value="Elp6"/>
    <property type="match status" value="1"/>
</dbReference>
<dbReference type="UniPathway" id="UPA00988"/>
<evidence type="ECO:0000259" key="4">
    <source>
        <dbReference type="PROSITE" id="PS50112"/>
    </source>
</evidence>
<proteinExistence type="inferred from homology"/>
<dbReference type="PANTHER" id="PTHR16184">
    <property type="entry name" value="ELONGATOR COMPLEX PROTEIN 6"/>
    <property type="match status" value="1"/>
</dbReference>
<feature type="domain" description="PAS" evidence="4">
    <location>
        <begin position="1"/>
        <end position="46"/>
    </location>
</feature>
<dbReference type="GO" id="GO:0033588">
    <property type="term" value="C:elongator holoenzyme complex"/>
    <property type="evidence" value="ECO:0007669"/>
    <property type="project" value="InterPro"/>
</dbReference>
<dbReference type="PANTHER" id="PTHR16184:SF6">
    <property type="entry name" value="ELONGATOR COMPLEX PROTEIN 6"/>
    <property type="match status" value="1"/>
</dbReference>
<dbReference type="InterPro" id="IPR018627">
    <property type="entry name" value="ELP6"/>
</dbReference>
<dbReference type="RefSeq" id="XP_011311022.1">
    <property type="nucleotide sequence ID" value="XM_011312720.1"/>
</dbReference>
<name>A0A0C9QP75_9HYME</name>
<dbReference type="CTD" id="54859"/>
<accession>A0A0C9QP75</accession>
<comment type="similarity">
    <text evidence="2">Belongs to the ELP6 family.</text>
</comment>
<organism evidence="5">
    <name type="scientific">Fopius arisanus</name>
    <dbReference type="NCBI Taxonomy" id="64838"/>
    <lineage>
        <taxon>Eukaryota</taxon>
        <taxon>Metazoa</taxon>
        <taxon>Ecdysozoa</taxon>
        <taxon>Arthropoda</taxon>
        <taxon>Hexapoda</taxon>
        <taxon>Insecta</taxon>
        <taxon>Pterygota</taxon>
        <taxon>Neoptera</taxon>
        <taxon>Endopterygota</taxon>
        <taxon>Hymenoptera</taxon>
        <taxon>Apocrita</taxon>
        <taxon>Ichneumonoidea</taxon>
        <taxon>Braconidae</taxon>
        <taxon>Opiinae</taxon>
        <taxon>Fopius</taxon>
    </lineage>
</organism>
<dbReference type="GO" id="GO:0002098">
    <property type="term" value="P:tRNA wobble uridine modification"/>
    <property type="evidence" value="ECO:0007669"/>
    <property type="project" value="InterPro"/>
</dbReference>
<dbReference type="KEGG" id="fas:105271273"/>
<reference evidence="7" key="2">
    <citation type="submission" date="2025-04" db="UniProtKB">
        <authorList>
            <consortium name="RefSeq"/>
        </authorList>
    </citation>
    <scope>IDENTIFICATION</scope>
    <source>
        <strain evidence="7">USDA-PBARC FA_bdor</strain>
        <tissue evidence="7">Whole organism</tissue>
    </source>
</reference>
<dbReference type="Proteomes" id="UP000694866">
    <property type="component" value="Unplaced"/>
</dbReference>
<comment type="pathway">
    <text evidence="1">tRNA modification; 5-methoxycarbonylmethyl-2-thiouridine-tRNA biosynthesis.</text>
</comment>
<dbReference type="Pfam" id="PF09807">
    <property type="entry name" value="ELP6"/>
    <property type="match status" value="1"/>
</dbReference>
<dbReference type="EMBL" id="GBYB01005364">
    <property type="protein sequence ID" value="JAG75131.1"/>
    <property type="molecule type" value="Transcribed_RNA"/>
</dbReference>
<dbReference type="AlphaFoldDB" id="A0A0C9QP75"/>
<evidence type="ECO:0000313" key="5">
    <source>
        <dbReference type="EMBL" id="JAG75131.1"/>
    </source>
</evidence>
<dbReference type="InterPro" id="IPR000014">
    <property type="entry name" value="PAS"/>
</dbReference>
<reference evidence="5" key="1">
    <citation type="submission" date="2015-01" db="EMBL/GenBank/DDBJ databases">
        <title>Transcriptome Assembly of Fopius arisanus.</title>
        <authorList>
            <person name="Geib S."/>
        </authorList>
    </citation>
    <scope>NUCLEOTIDE SEQUENCE</scope>
</reference>
<dbReference type="PROSITE" id="PS50112">
    <property type="entry name" value="PAS"/>
    <property type="match status" value="1"/>
</dbReference>
<gene>
    <name evidence="5" type="primary">Tmem103</name>
    <name evidence="7" type="synonym">Elp6</name>
    <name evidence="5" type="ORF">g.7849</name>
</gene>
<dbReference type="GeneID" id="105271273"/>
<evidence type="ECO:0000256" key="2">
    <source>
        <dbReference type="ARBA" id="ARBA00008837"/>
    </source>
</evidence>
<dbReference type="InterPro" id="IPR027417">
    <property type="entry name" value="P-loop_NTPase"/>
</dbReference>
<sequence length="283" mass="32411">MTDTVRRALGIDQVDLRGRMVMIEEQHGSDANFLVNTLLSHALEKGQGICLVLFHNTFGHYHNVGMKLGYNLNVLRERGEVTVLEPMKTFLQNIEELGHDAVDASTPELSEDFRKILKDNVIPDATKLDVHLVRHLFVALKTKYLEAAKVRESVTVIIDDLSHLFDFNLSLTDVWTYVRYLRSLMQFQPKMSVCIMTHTYRTNADSCQPDIIVIGLRRMAHLNVMVEPLSTGHANDISGKLTVIWTVASIRKKYHWPERMTYLYKLMDRQIKVFTPGAKEALS</sequence>
<evidence type="ECO:0000313" key="7">
    <source>
        <dbReference type="RefSeq" id="XP_011311022.1"/>
    </source>
</evidence>
<evidence type="ECO:0000313" key="6">
    <source>
        <dbReference type="Proteomes" id="UP000694866"/>
    </source>
</evidence>